<feature type="coiled-coil region" evidence="1">
    <location>
        <begin position="63"/>
        <end position="97"/>
    </location>
</feature>
<name>A0A3L7CXP3_GEOSE</name>
<protein>
    <submittedName>
        <fullName evidence="3">Septum formation initiator family protein</fullName>
    </submittedName>
</protein>
<dbReference type="GO" id="GO:0051301">
    <property type="term" value="P:cell division"/>
    <property type="evidence" value="ECO:0007669"/>
    <property type="project" value="InterPro"/>
</dbReference>
<organism evidence="3 4">
    <name type="scientific">Geobacillus stearothermophilus</name>
    <name type="common">Bacillus stearothermophilus</name>
    <dbReference type="NCBI Taxonomy" id="1422"/>
    <lineage>
        <taxon>Bacteria</taxon>
        <taxon>Bacillati</taxon>
        <taxon>Bacillota</taxon>
        <taxon>Bacilli</taxon>
        <taxon>Bacillales</taxon>
        <taxon>Anoxybacillaceae</taxon>
        <taxon>Geobacillus</taxon>
    </lineage>
</organism>
<evidence type="ECO:0000313" key="4">
    <source>
        <dbReference type="Proteomes" id="UP000266922"/>
    </source>
</evidence>
<dbReference type="Pfam" id="PF04977">
    <property type="entry name" value="DivIC"/>
    <property type="match status" value="1"/>
</dbReference>
<proteinExistence type="predicted"/>
<evidence type="ECO:0000256" key="2">
    <source>
        <dbReference type="SAM" id="Phobius"/>
    </source>
</evidence>
<evidence type="ECO:0000256" key="1">
    <source>
        <dbReference type="SAM" id="Coils"/>
    </source>
</evidence>
<dbReference type="EMBL" id="RCTJ01000012">
    <property type="protein sequence ID" value="RLQ14452.1"/>
    <property type="molecule type" value="Genomic_DNA"/>
</dbReference>
<dbReference type="InterPro" id="IPR039076">
    <property type="entry name" value="DivIC"/>
</dbReference>
<gene>
    <name evidence="3" type="ORF">D9548_05485</name>
</gene>
<dbReference type="PANTHER" id="PTHR40027:SF1">
    <property type="entry name" value="CELL DIVISION PROTEIN DIVIC"/>
    <property type="match status" value="1"/>
</dbReference>
<dbReference type="RefSeq" id="WP_121649987.1">
    <property type="nucleotide sequence ID" value="NZ_RCTG01000011.1"/>
</dbReference>
<comment type="caution">
    <text evidence="3">The sequence shown here is derived from an EMBL/GenBank/DDBJ whole genome shotgun (WGS) entry which is preliminary data.</text>
</comment>
<evidence type="ECO:0000313" key="3">
    <source>
        <dbReference type="EMBL" id="RLQ14452.1"/>
    </source>
</evidence>
<feature type="transmembrane region" description="Helical" evidence="2">
    <location>
        <begin position="34"/>
        <end position="56"/>
    </location>
</feature>
<dbReference type="AlphaFoldDB" id="A0A3L7CXP3"/>
<reference evidence="3 4" key="1">
    <citation type="submission" date="2018-10" db="EMBL/GenBank/DDBJ databases">
        <title>Geobacillus stearothermophilus in processing lines of powdered infant formula.</title>
        <authorList>
            <person name="Rhee M.S."/>
            <person name="Choi I.-G."/>
            <person name="Cho T.J."/>
            <person name="Park B."/>
        </authorList>
    </citation>
    <scope>NUCLEOTIDE SEQUENCE [LARGE SCALE GENOMIC DNA]</scope>
    <source>
        <strain evidence="3 4">FHS-PPGT130</strain>
    </source>
</reference>
<keyword evidence="2" id="KW-1133">Transmembrane helix</keyword>
<keyword evidence="2" id="KW-0812">Transmembrane</keyword>
<dbReference type="Proteomes" id="UP000266922">
    <property type="component" value="Unassembled WGS sequence"/>
</dbReference>
<keyword evidence="1" id="KW-0175">Coiled coil</keyword>
<accession>A0A3L7CXP3</accession>
<sequence length="123" mass="14587">MNMPRRTNVTKLASTYAAEQEEKQRRASRRRRILAIRFAFWSLLLAVVASVLVYALHLHAKTVDAKRAEKERLTKQLAELKRQKKQMKEEMKRLHDDDYIAELARKKYYLSKDGEIIFVLPEK</sequence>
<dbReference type="InterPro" id="IPR007060">
    <property type="entry name" value="FtsL/DivIC"/>
</dbReference>
<keyword evidence="2" id="KW-0472">Membrane</keyword>
<dbReference type="PANTHER" id="PTHR40027">
    <property type="entry name" value="CELL DIVISION PROTEIN DIVIC"/>
    <property type="match status" value="1"/>
</dbReference>